<dbReference type="EMBL" id="NAJM01000003">
    <property type="protein sequence ID" value="RVX74867.1"/>
    <property type="molecule type" value="Genomic_DNA"/>
</dbReference>
<evidence type="ECO:0008006" key="5">
    <source>
        <dbReference type="Google" id="ProtNLM"/>
    </source>
</evidence>
<dbReference type="PANTHER" id="PTHR37534:SF46">
    <property type="entry name" value="ZN(II)2CYS6 TRANSCRIPTION FACTOR (EUROFUNG)"/>
    <property type="match status" value="1"/>
</dbReference>
<comment type="caution">
    <text evidence="3">The sequence shown here is derived from an EMBL/GenBank/DDBJ whole genome shotgun (WGS) entry which is preliminary data.</text>
</comment>
<evidence type="ECO:0000313" key="3">
    <source>
        <dbReference type="EMBL" id="RVX74867.1"/>
    </source>
</evidence>
<dbReference type="PANTHER" id="PTHR37534">
    <property type="entry name" value="TRANSCRIPTIONAL ACTIVATOR PROTEIN UGA3"/>
    <property type="match status" value="1"/>
</dbReference>
<proteinExistence type="predicted"/>
<reference evidence="3 4" key="1">
    <citation type="submission" date="2017-03" db="EMBL/GenBank/DDBJ databases">
        <title>Genomes of endolithic fungi from Antarctica.</title>
        <authorList>
            <person name="Coleine C."/>
            <person name="Masonjones S."/>
            <person name="Stajich J.E."/>
        </authorList>
    </citation>
    <scope>NUCLEOTIDE SEQUENCE [LARGE SCALE GENOMIC DNA]</scope>
    <source>
        <strain evidence="3 4">CCFEE 6314</strain>
    </source>
</reference>
<dbReference type="OrthoDB" id="1919336at2759"/>
<dbReference type="Pfam" id="PF11951">
    <property type="entry name" value="Fungal_trans_2"/>
    <property type="match status" value="1"/>
</dbReference>
<dbReference type="GO" id="GO:0005634">
    <property type="term" value="C:nucleus"/>
    <property type="evidence" value="ECO:0007669"/>
    <property type="project" value="UniProtKB-SubCell"/>
</dbReference>
<dbReference type="PROSITE" id="PS51257">
    <property type="entry name" value="PROKAR_LIPOPROTEIN"/>
    <property type="match status" value="1"/>
</dbReference>
<evidence type="ECO:0000256" key="1">
    <source>
        <dbReference type="ARBA" id="ARBA00004123"/>
    </source>
</evidence>
<comment type="subcellular location">
    <subcellularLocation>
        <location evidence="1">Nucleus</location>
    </subcellularLocation>
</comment>
<keyword evidence="2" id="KW-0539">Nucleus</keyword>
<protein>
    <recommendedName>
        <fullName evidence="5">Transcription factor domain-containing protein</fullName>
    </recommendedName>
</protein>
<name>A0A438NGL7_EXOME</name>
<accession>A0A438NGL7</accession>
<dbReference type="Proteomes" id="UP000288859">
    <property type="component" value="Unassembled WGS sequence"/>
</dbReference>
<gene>
    <name evidence="3" type="ORF">B0A52_01144</name>
</gene>
<organism evidence="3 4">
    <name type="scientific">Exophiala mesophila</name>
    <name type="common">Black yeast-like fungus</name>
    <dbReference type="NCBI Taxonomy" id="212818"/>
    <lineage>
        <taxon>Eukaryota</taxon>
        <taxon>Fungi</taxon>
        <taxon>Dikarya</taxon>
        <taxon>Ascomycota</taxon>
        <taxon>Pezizomycotina</taxon>
        <taxon>Eurotiomycetes</taxon>
        <taxon>Chaetothyriomycetidae</taxon>
        <taxon>Chaetothyriales</taxon>
        <taxon>Herpotrichiellaceae</taxon>
        <taxon>Exophiala</taxon>
    </lineage>
</organism>
<dbReference type="AlphaFoldDB" id="A0A438NGL7"/>
<evidence type="ECO:0000256" key="2">
    <source>
        <dbReference type="ARBA" id="ARBA00023242"/>
    </source>
</evidence>
<sequence length="448" mass="50817">MLPKADVVTSHTSPVATSVVTSVATSIASCENQIQIRKARQDVDLLVDAGPCFLAESVSHQILSRDLEMVIARHFSDKYYRLILLPNCNAEFYIGWITQIELLMAHYKSLQYSVLACAASHLHFIDASDQMQELSLTYYSQSIRGLSEILAAKAHLENDNGFLTSVILLYLHGCMGKGTYTDIPRHVNAAIRVIRLRLMSNGLSITQPFDRLAVESVLYQIFIVTTGNWSDLIPLDDYEFDAEFWLEAEGLLAQSTLYPGRSISYNSPVLGIPPAIFKLVLSVKKAHQSPFEQDAATIEQLKNEVEEWEGPILCDMDLDVLSRYEEANHYTSFYRDTAYLYILISSLLVEQLVSGQAHPGPPEVAPKDSWQLRKMVQILESHADDLTWATCYIANWTVYTLGFFMSEPEDVELVHNDLKRRWHATRFAQLSRFLTDIESIWRQRGLIV</sequence>
<evidence type="ECO:0000313" key="4">
    <source>
        <dbReference type="Proteomes" id="UP000288859"/>
    </source>
</evidence>
<dbReference type="VEuPathDB" id="FungiDB:PV10_00530"/>
<dbReference type="InterPro" id="IPR021858">
    <property type="entry name" value="Fun_TF"/>
</dbReference>